<sequence length="240" mass="26098">MGATYTLDPTTQVYGGVYRAFSPASNGVALDGLTDQQLEGENSTNFEFGVRSHKGDVNYEVAAFAMNFSNQVVTGNSDPNLSQSNAGRTEHRGMEFMLGYQLSGDVRIDSNATWVPISEFKSGDNVGNRLPYAPKIIANVSLNYQHESLNTAFTIHHQGEQFGDAGNTEVIPTGAAGGIWGGIIPAYTLLDLTAEYTLAKNLRLFGAVKNLTDKRYITGLRQGIYVGPERSFEMGVSYKF</sequence>
<feature type="short sequence motif" description="TonB C-terminal box" evidence="13">
    <location>
        <begin position="223"/>
        <end position="240"/>
    </location>
</feature>
<comment type="caution">
    <text evidence="15">The sequence shown here is derived from an EMBL/GenBank/DDBJ whole genome shotgun (WGS) entry which is preliminary data.</text>
</comment>
<dbReference type="Gene3D" id="2.40.170.20">
    <property type="entry name" value="TonB-dependent receptor, beta-barrel domain"/>
    <property type="match status" value="1"/>
</dbReference>
<evidence type="ECO:0000256" key="5">
    <source>
        <dbReference type="ARBA" id="ARBA00022692"/>
    </source>
</evidence>
<comment type="subcellular location">
    <subcellularLocation>
        <location evidence="1 12">Cell outer membrane</location>
        <topology evidence="1 12">Multi-pass membrane protein</topology>
    </subcellularLocation>
</comment>
<keyword evidence="2 12" id="KW-0813">Transport</keyword>
<keyword evidence="3 12" id="KW-1134">Transmembrane beta strand</keyword>
<comment type="similarity">
    <text evidence="12">Belongs to the TonB-dependent receptor family.</text>
</comment>
<evidence type="ECO:0000256" key="1">
    <source>
        <dbReference type="ARBA" id="ARBA00004571"/>
    </source>
</evidence>
<dbReference type="PANTHER" id="PTHR32552:SF68">
    <property type="entry name" value="FERRICHROME OUTER MEMBRANE TRANSPORTER_PHAGE RECEPTOR"/>
    <property type="match status" value="1"/>
</dbReference>
<name>A0ABU3T1Q2_9ALTE</name>
<evidence type="ECO:0000256" key="3">
    <source>
        <dbReference type="ARBA" id="ARBA00022452"/>
    </source>
</evidence>
<dbReference type="InterPro" id="IPR036942">
    <property type="entry name" value="Beta-barrel_TonB_sf"/>
</dbReference>
<evidence type="ECO:0000256" key="10">
    <source>
        <dbReference type="ARBA" id="ARBA00023136"/>
    </source>
</evidence>
<dbReference type="PROSITE" id="PS52016">
    <property type="entry name" value="TONB_DEPENDENT_REC_3"/>
    <property type="match status" value="1"/>
</dbReference>
<evidence type="ECO:0000259" key="14">
    <source>
        <dbReference type="Pfam" id="PF00593"/>
    </source>
</evidence>
<proteinExistence type="inferred from homology"/>
<evidence type="ECO:0000256" key="4">
    <source>
        <dbReference type="ARBA" id="ARBA00022496"/>
    </source>
</evidence>
<keyword evidence="5 12" id="KW-0812">Transmembrane</keyword>
<dbReference type="InterPro" id="IPR010917">
    <property type="entry name" value="TonB_rcpt_CS"/>
</dbReference>
<evidence type="ECO:0000313" key="15">
    <source>
        <dbReference type="EMBL" id="MDU0356200.1"/>
    </source>
</evidence>
<dbReference type="EMBL" id="JAWDIO010000002">
    <property type="protein sequence ID" value="MDU0356200.1"/>
    <property type="molecule type" value="Genomic_DNA"/>
</dbReference>
<protein>
    <submittedName>
        <fullName evidence="15">TonB-dependent receptor</fullName>
    </submittedName>
</protein>
<reference evidence="15 16" key="1">
    <citation type="submission" date="2023-10" db="EMBL/GenBank/DDBJ databases">
        <title>Glaciecola aquimarina strain GGW-M5 nov., isolated from a coastal seawater.</title>
        <authorList>
            <person name="Bayburt H."/>
            <person name="Kim J.M."/>
            <person name="Choi B.J."/>
            <person name="Jeon C.O."/>
        </authorList>
    </citation>
    <scope>NUCLEOTIDE SEQUENCE [LARGE SCALE GENOMIC DNA]</scope>
    <source>
        <strain evidence="15 16">KCTC 32108</strain>
    </source>
</reference>
<keyword evidence="4" id="KW-0410">Iron transport</keyword>
<evidence type="ECO:0000256" key="11">
    <source>
        <dbReference type="ARBA" id="ARBA00023237"/>
    </source>
</evidence>
<evidence type="ECO:0000256" key="12">
    <source>
        <dbReference type="PROSITE-ProRule" id="PRU01360"/>
    </source>
</evidence>
<feature type="domain" description="TonB-dependent receptor-like beta-barrel" evidence="14">
    <location>
        <begin position="2"/>
        <end position="211"/>
    </location>
</feature>
<organism evidence="15 16">
    <name type="scientific">Paraglaciecola aquimarina</name>
    <dbReference type="NCBI Taxonomy" id="1235557"/>
    <lineage>
        <taxon>Bacteria</taxon>
        <taxon>Pseudomonadati</taxon>
        <taxon>Pseudomonadota</taxon>
        <taxon>Gammaproteobacteria</taxon>
        <taxon>Alteromonadales</taxon>
        <taxon>Alteromonadaceae</taxon>
        <taxon>Paraglaciecola</taxon>
    </lineage>
</organism>
<keyword evidence="8" id="KW-0406">Ion transport</keyword>
<keyword evidence="16" id="KW-1185">Reference proteome</keyword>
<gene>
    <name evidence="15" type="ORF">RS130_22020</name>
</gene>
<keyword evidence="7" id="KW-0408">Iron</keyword>
<evidence type="ECO:0000256" key="6">
    <source>
        <dbReference type="ARBA" id="ARBA00022729"/>
    </source>
</evidence>
<dbReference type="SUPFAM" id="SSF56935">
    <property type="entry name" value="Porins"/>
    <property type="match status" value="1"/>
</dbReference>
<dbReference type="Proteomes" id="UP001247805">
    <property type="component" value="Unassembled WGS sequence"/>
</dbReference>
<evidence type="ECO:0000256" key="9">
    <source>
        <dbReference type="ARBA" id="ARBA00023077"/>
    </source>
</evidence>
<dbReference type="InterPro" id="IPR000531">
    <property type="entry name" value="Beta-barrel_TonB"/>
</dbReference>
<evidence type="ECO:0000256" key="2">
    <source>
        <dbReference type="ARBA" id="ARBA00022448"/>
    </source>
</evidence>
<dbReference type="PANTHER" id="PTHR32552">
    <property type="entry name" value="FERRICHROME IRON RECEPTOR-RELATED"/>
    <property type="match status" value="1"/>
</dbReference>
<dbReference type="Pfam" id="PF00593">
    <property type="entry name" value="TonB_dep_Rec_b-barrel"/>
    <property type="match status" value="1"/>
</dbReference>
<evidence type="ECO:0000256" key="7">
    <source>
        <dbReference type="ARBA" id="ARBA00023004"/>
    </source>
</evidence>
<evidence type="ECO:0000256" key="13">
    <source>
        <dbReference type="PROSITE-ProRule" id="PRU10144"/>
    </source>
</evidence>
<dbReference type="RefSeq" id="WP_316027703.1">
    <property type="nucleotide sequence ID" value="NZ_JAWDIO010000002.1"/>
</dbReference>
<keyword evidence="6" id="KW-0732">Signal</keyword>
<keyword evidence="10 12" id="KW-0472">Membrane</keyword>
<evidence type="ECO:0000256" key="8">
    <source>
        <dbReference type="ARBA" id="ARBA00023065"/>
    </source>
</evidence>
<keyword evidence="11 12" id="KW-0998">Cell outer membrane</keyword>
<evidence type="ECO:0000313" key="16">
    <source>
        <dbReference type="Proteomes" id="UP001247805"/>
    </source>
</evidence>
<dbReference type="InterPro" id="IPR039426">
    <property type="entry name" value="TonB-dep_rcpt-like"/>
</dbReference>
<accession>A0ABU3T1Q2</accession>
<keyword evidence="9" id="KW-0798">TonB box</keyword>
<dbReference type="PROSITE" id="PS01156">
    <property type="entry name" value="TONB_DEPENDENT_REC_2"/>
    <property type="match status" value="1"/>
</dbReference>
<keyword evidence="15" id="KW-0675">Receptor</keyword>